<evidence type="ECO:0000313" key="3">
    <source>
        <dbReference type="Proteomes" id="UP001476247"/>
    </source>
</evidence>
<dbReference type="SUPFAM" id="SSF81383">
    <property type="entry name" value="F-box domain"/>
    <property type="match status" value="1"/>
</dbReference>
<sequence>MMLHLPNEIILFILIHLNDGKDLISFTSTCQQFYSLRADELFWRDLIHRKHKIKYCDPTQTWWNFSISGDAKSMCHHISPYNMQNLATKRTLLWHHQFVGNHDICLTPTCQFVTNCQDYYNHSVVLKLSRLHFMEIWCHACRRSIGFGSNTRSEKYMCRQIIRFMTQHSTLAFIQSKRLVEQSLFSIQNDHYQFIIEKTWFMSWIHFLTGKLIELLF</sequence>
<name>A0ABP9XYQ8_9FUNG</name>
<dbReference type="InterPro" id="IPR001810">
    <property type="entry name" value="F-box_dom"/>
</dbReference>
<dbReference type="Pfam" id="PF12937">
    <property type="entry name" value="F-box-like"/>
    <property type="match status" value="1"/>
</dbReference>
<organism evidence="2 3">
    <name type="scientific">Helicostylum pulchrum</name>
    <dbReference type="NCBI Taxonomy" id="562976"/>
    <lineage>
        <taxon>Eukaryota</taxon>
        <taxon>Fungi</taxon>
        <taxon>Fungi incertae sedis</taxon>
        <taxon>Mucoromycota</taxon>
        <taxon>Mucoromycotina</taxon>
        <taxon>Mucoromycetes</taxon>
        <taxon>Mucorales</taxon>
        <taxon>Mucorineae</taxon>
        <taxon>Mucoraceae</taxon>
        <taxon>Helicostylum</taxon>
    </lineage>
</organism>
<feature type="domain" description="F-box" evidence="1">
    <location>
        <begin position="1"/>
        <end position="46"/>
    </location>
</feature>
<keyword evidence="3" id="KW-1185">Reference proteome</keyword>
<gene>
    <name evidence="2" type="ORF">HPULCUR_005302</name>
</gene>
<dbReference type="Gene3D" id="1.20.1280.50">
    <property type="match status" value="1"/>
</dbReference>
<dbReference type="Proteomes" id="UP001476247">
    <property type="component" value="Unassembled WGS sequence"/>
</dbReference>
<evidence type="ECO:0000313" key="2">
    <source>
        <dbReference type="EMBL" id="GAA5799881.1"/>
    </source>
</evidence>
<evidence type="ECO:0000259" key="1">
    <source>
        <dbReference type="PROSITE" id="PS50181"/>
    </source>
</evidence>
<dbReference type="PROSITE" id="PS50181">
    <property type="entry name" value="FBOX"/>
    <property type="match status" value="1"/>
</dbReference>
<reference evidence="2 3" key="1">
    <citation type="submission" date="2024-04" db="EMBL/GenBank/DDBJ databases">
        <title>genome sequences of Mucor flavus KT1a and Helicostylum pulchrum KT1b strains isolation_sourced from the surface of a dry-aged beef.</title>
        <authorList>
            <person name="Toyotome T."/>
            <person name="Hosono M."/>
            <person name="Torimaru M."/>
            <person name="Fukuda K."/>
            <person name="Mikami N."/>
        </authorList>
    </citation>
    <scope>NUCLEOTIDE SEQUENCE [LARGE SCALE GENOMIC DNA]</scope>
    <source>
        <strain evidence="2 3">KT1b</strain>
    </source>
</reference>
<dbReference type="EMBL" id="BAABUJ010000014">
    <property type="protein sequence ID" value="GAA5799881.1"/>
    <property type="molecule type" value="Genomic_DNA"/>
</dbReference>
<proteinExistence type="predicted"/>
<accession>A0ABP9XYQ8</accession>
<comment type="caution">
    <text evidence="2">The sequence shown here is derived from an EMBL/GenBank/DDBJ whole genome shotgun (WGS) entry which is preliminary data.</text>
</comment>
<protein>
    <recommendedName>
        <fullName evidence="1">F-box domain-containing protein</fullName>
    </recommendedName>
</protein>
<dbReference type="InterPro" id="IPR036047">
    <property type="entry name" value="F-box-like_dom_sf"/>
</dbReference>